<dbReference type="InterPro" id="IPR043128">
    <property type="entry name" value="Rev_trsase/Diguanyl_cyclase"/>
</dbReference>
<dbReference type="PROSITE" id="PS50887">
    <property type="entry name" value="GGDEF"/>
    <property type="match status" value="1"/>
</dbReference>
<dbReference type="InterPro" id="IPR000160">
    <property type="entry name" value="GGDEF_dom"/>
</dbReference>
<proteinExistence type="predicted"/>
<keyword evidence="1" id="KW-0812">Transmembrane</keyword>
<evidence type="ECO:0000313" key="4">
    <source>
        <dbReference type="Proteomes" id="UP001595967"/>
    </source>
</evidence>
<gene>
    <name evidence="3" type="ORF">ACFO3A_06020</name>
</gene>
<dbReference type="InterPro" id="IPR052163">
    <property type="entry name" value="DGC-Regulatory_Protein"/>
</dbReference>
<dbReference type="EC" id="2.7.7.65" evidence="3"/>
<dbReference type="NCBIfam" id="TIGR00254">
    <property type="entry name" value="GGDEF"/>
    <property type="match status" value="1"/>
</dbReference>
<keyword evidence="3" id="KW-0548">Nucleotidyltransferase</keyword>
<dbReference type="CDD" id="cd12915">
    <property type="entry name" value="PDC2_DGC_like"/>
    <property type="match status" value="1"/>
</dbReference>
<dbReference type="Proteomes" id="UP001595967">
    <property type="component" value="Unassembled WGS sequence"/>
</dbReference>
<dbReference type="Gene3D" id="3.30.70.270">
    <property type="match status" value="1"/>
</dbReference>
<evidence type="ECO:0000256" key="1">
    <source>
        <dbReference type="SAM" id="Phobius"/>
    </source>
</evidence>
<dbReference type="GO" id="GO:0052621">
    <property type="term" value="F:diguanylate cyclase activity"/>
    <property type="evidence" value="ECO:0007669"/>
    <property type="project" value="UniProtKB-EC"/>
</dbReference>
<dbReference type="CDD" id="cd01949">
    <property type="entry name" value="GGDEF"/>
    <property type="match status" value="1"/>
</dbReference>
<protein>
    <submittedName>
        <fullName evidence="3">Diguanylate cyclase domain-containing protein</fullName>
        <ecNumber evidence="3">2.7.7.65</ecNumber>
    </submittedName>
</protein>
<evidence type="ECO:0000259" key="2">
    <source>
        <dbReference type="PROSITE" id="PS50887"/>
    </source>
</evidence>
<name>A0ABV9GXB9_9BURK</name>
<dbReference type="PANTHER" id="PTHR46663">
    <property type="entry name" value="DIGUANYLATE CYCLASE DGCT-RELATED"/>
    <property type="match status" value="1"/>
</dbReference>
<dbReference type="SMART" id="SM00267">
    <property type="entry name" value="GGDEF"/>
    <property type="match status" value="1"/>
</dbReference>
<keyword evidence="1" id="KW-1133">Transmembrane helix</keyword>
<dbReference type="SUPFAM" id="SSF55073">
    <property type="entry name" value="Nucleotide cyclase"/>
    <property type="match status" value="1"/>
</dbReference>
<keyword evidence="3" id="KW-0808">Transferase</keyword>
<comment type="caution">
    <text evidence="3">The sequence shown here is derived from an EMBL/GenBank/DDBJ whole genome shotgun (WGS) entry which is preliminary data.</text>
</comment>
<keyword evidence="1" id="KW-0472">Membrane</keyword>
<feature type="transmembrane region" description="Helical" evidence="1">
    <location>
        <begin position="275"/>
        <end position="297"/>
    </location>
</feature>
<evidence type="ECO:0000313" key="3">
    <source>
        <dbReference type="EMBL" id="MFC4621769.1"/>
    </source>
</evidence>
<dbReference type="Pfam" id="PF22588">
    <property type="entry name" value="dCache_1_like"/>
    <property type="match status" value="1"/>
</dbReference>
<sequence length="489" mass="53998">MLLARYFFHRLVLLSLLVSLGMGGLLARNLWAMHQNLLDNAERASRNLSHTLAVGLEWVLADVDRDVLQMRSTLQNDGLQGIDAQAMLAVSGSALLLLDAQGRGVRDMAFGQEQIDLVQRDFFQALQRQPDMGLAIGVPQVLVQDSPQVLPLARAWQQADGRLGGVIVAFVPLQRLQQWVSGMHMAPGSAINLIRMDGQVLLRFPALSALPRAHTLAGSENLRRYTASQAGVFTRPSVLDGIERIHSFEHVTAMPLLVNVVQARDAVLAPWRSSAWTLGGIALLLFLGNLGLALLFVRELERRRRTQKALQVEKDRMQEMALHDPLTGLPNRTLLQDRIEHAIAAAQREAGAIGLLYLDLDGFKEVNDRWGHAAGDHVLVHIARQLQQVARMSDTVCRLGGDEFVLLLPGCTLVDVREVIIRVLQACATPCWWHGENLQAVYGVSGGVSIYPEHGTSFAELLRHADTALYQAKEAGRGQVYYFQAVPSY</sequence>
<dbReference type="InterPro" id="IPR029787">
    <property type="entry name" value="Nucleotide_cyclase"/>
</dbReference>
<dbReference type="RefSeq" id="WP_377724849.1">
    <property type="nucleotide sequence ID" value="NZ_JBHSEW010000004.1"/>
</dbReference>
<organism evidence="3 4">
    <name type="scientific">Comamonas nitrativorans</name>
    <dbReference type="NCBI Taxonomy" id="108437"/>
    <lineage>
        <taxon>Bacteria</taxon>
        <taxon>Pseudomonadati</taxon>
        <taxon>Pseudomonadota</taxon>
        <taxon>Betaproteobacteria</taxon>
        <taxon>Burkholderiales</taxon>
        <taxon>Comamonadaceae</taxon>
        <taxon>Comamonas</taxon>
    </lineage>
</organism>
<dbReference type="PANTHER" id="PTHR46663:SF2">
    <property type="entry name" value="GGDEF DOMAIN-CONTAINING PROTEIN"/>
    <property type="match status" value="1"/>
</dbReference>
<dbReference type="CDD" id="cd12914">
    <property type="entry name" value="PDC1_DGC_like"/>
    <property type="match status" value="1"/>
</dbReference>
<keyword evidence="4" id="KW-1185">Reference proteome</keyword>
<reference evidence="4" key="1">
    <citation type="journal article" date="2019" name="Int. J. Syst. Evol. Microbiol.">
        <title>The Global Catalogue of Microorganisms (GCM) 10K type strain sequencing project: providing services to taxonomists for standard genome sequencing and annotation.</title>
        <authorList>
            <consortium name="The Broad Institute Genomics Platform"/>
            <consortium name="The Broad Institute Genome Sequencing Center for Infectious Disease"/>
            <person name="Wu L."/>
            <person name="Ma J."/>
        </authorList>
    </citation>
    <scope>NUCLEOTIDE SEQUENCE [LARGE SCALE GENOMIC DNA]</scope>
    <source>
        <strain evidence="4">JCM 11650</strain>
    </source>
</reference>
<dbReference type="InterPro" id="IPR054327">
    <property type="entry name" value="His-kinase-like_sensor"/>
</dbReference>
<dbReference type="Pfam" id="PF00990">
    <property type="entry name" value="GGDEF"/>
    <property type="match status" value="1"/>
</dbReference>
<dbReference type="EMBL" id="JBHSEW010000004">
    <property type="protein sequence ID" value="MFC4621769.1"/>
    <property type="molecule type" value="Genomic_DNA"/>
</dbReference>
<accession>A0ABV9GXB9</accession>
<feature type="domain" description="GGDEF" evidence="2">
    <location>
        <begin position="351"/>
        <end position="485"/>
    </location>
</feature>
<dbReference type="Gene3D" id="3.30.450.20">
    <property type="entry name" value="PAS domain"/>
    <property type="match status" value="2"/>
</dbReference>